<dbReference type="GO" id="GO:0005615">
    <property type="term" value="C:extracellular space"/>
    <property type="evidence" value="ECO:0007669"/>
    <property type="project" value="TreeGrafter"/>
</dbReference>
<keyword evidence="3" id="KW-1015">Disulfide bond</keyword>
<dbReference type="GO" id="GO:0031012">
    <property type="term" value="C:extracellular matrix"/>
    <property type="evidence" value="ECO:0007669"/>
    <property type="project" value="TreeGrafter"/>
</dbReference>
<evidence type="ECO:0000259" key="5">
    <source>
        <dbReference type="Pfam" id="PF12714"/>
    </source>
</evidence>
<dbReference type="InterPro" id="IPR025615">
    <property type="entry name" value="TILa_dom"/>
</dbReference>
<dbReference type="Pfam" id="PF01826">
    <property type="entry name" value="TIL"/>
    <property type="match status" value="1"/>
</dbReference>
<dbReference type="PANTHER" id="PTHR11339">
    <property type="entry name" value="EXTRACELLULAR MATRIX GLYCOPROTEIN RELATED"/>
    <property type="match status" value="1"/>
</dbReference>
<dbReference type="STRING" id="34508.A0A4U5M3P0"/>
<evidence type="ECO:0000259" key="4">
    <source>
        <dbReference type="Pfam" id="PF01826"/>
    </source>
</evidence>
<organism evidence="6 7">
    <name type="scientific">Steinernema carpocapsae</name>
    <name type="common">Entomopathogenic nematode</name>
    <dbReference type="NCBI Taxonomy" id="34508"/>
    <lineage>
        <taxon>Eukaryota</taxon>
        <taxon>Metazoa</taxon>
        <taxon>Ecdysozoa</taxon>
        <taxon>Nematoda</taxon>
        <taxon>Chromadorea</taxon>
        <taxon>Rhabditida</taxon>
        <taxon>Tylenchina</taxon>
        <taxon>Panagrolaimomorpha</taxon>
        <taxon>Strongyloidoidea</taxon>
        <taxon>Steinernematidae</taxon>
        <taxon>Steinernema</taxon>
    </lineage>
</organism>
<dbReference type="InterPro" id="IPR050780">
    <property type="entry name" value="Mucin_vWF_Thrombospondin_sf"/>
</dbReference>
<dbReference type="FunFam" id="2.10.25.10:FF:000055">
    <property type="entry name" value="alpha-tectorin isoform X1"/>
    <property type="match status" value="1"/>
</dbReference>
<dbReference type="AlphaFoldDB" id="A0A4U5M3P0"/>
<comment type="caution">
    <text evidence="6">The sequence shown here is derived from an EMBL/GenBank/DDBJ whole genome shotgun (WGS) entry which is preliminary data.</text>
</comment>
<name>A0A4U5M3P0_STECR</name>
<dbReference type="InterPro" id="IPR002919">
    <property type="entry name" value="TIL_dom"/>
</dbReference>
<dbReference type="Pfam" id="PF12714">
    <property type="entry name" value="TILa"/>
    <property type="match status" value="1"/>
</dbReference>
<comment type="similarity">
    <text evidence="1">Belongs to the serine protease inhibitor-like (TIL domain-containing) family.</text>
</comment>
<evidence type="ECO:0000256" key="3">
    <source>
        <dbReference type="ARBA" id="ARBA00023157"/>
    </source>
</evidence>
<sequence length="365" mass="40592">MYEQTLHVDEKMQFQVNGFNTLLPYYWPSKEDPKLVAELRGGLVHIRNENYVTVKFAKMYLEMVIPHLDEYMGRDGLCGHAGNLNKNCTDDLIDKDGTGLIRKSCIYPVDKKTLTEVAKVLDTWGTDTFGGFDPAEGQCRTGEGITPDLPQCDTGMSSKLCLPIKQAMEGTGAFAPCKAMNKDTIKMAYEACVFDVCFMKEARCDIFKNFLTTCQQTLGKVDLPAWRAVTGCPMSCPGGMWYSACMSGCQPTCGNPTVGDKCDKPCEEGCKCLTGWLLDTSGGLPGKCVLPKDCPCFDKHGSPRQKDRFWFHDNCTKRSACMMGKVQTFDYQCPEHSSCGVDHGYMDCICQDGYKKDSRNKCVPK</sequence>
<keyword evidence="2" id="KW-0646">Protease inhibitor</keyword>
<dbReference type="OrthoDB" id="5874307at2759"/>
<reference evidence="6 7" key="2">
    <citation type="journal article" date="2019" name="G3 (Bethesda)">
        <title>Hybrid Assembly of the Genome of the Entomopathogenic Nematode Steinernema carpocapsae Identifies the X-Chromosome.</title>
        <authorList>
            <person name="Serra L."/>
            <person name="Macchietto M."/>
            <person name="Macias-Munoz A."/>
            <person name="McGill C.J."/>
            <person name="Rodriguez I.M."/>
            <person name="Rodriguez B."/>
            <person name="Murad R."/>
            <person name="Mortazavi A."/>
        </authorList>
    </citation>
    <scope>NUCLEOTIDE SEQUENCE [LARGE SCALE GENOMIC DNA]</scope>
    <source>
        <strain evidence="6 7">ALL</strain>
    </source>
</reference>
<evidence type="ECO:0000313" key="7">
    <source>
        <dbReference type="Proteomes" id="UP000298663"/>
    </source>
</evidence>
<proteinExistence type="inferred from homology"/>
<gene>
    <name evidence="6" type="ORF">L596_027225</name>
</gene>
<feature type="domain" description="TIL" evidence="4">
    <location>
        <begin position="236"/>
        <end position="294"/>
    </location>
</feature>
<dbReference type="SUPFAM" id="SSF57567">
    <property type="entry name" value="Serine protease inhibitors"/>
    <property type="match status" value="1"/>
</dbReference>
<dbReference type="EMBL" id="AZBU02000010">
    <property type="protein sequence ID" value="TKR63386.1"/>
    <property type="molecule type" value="Genomic_DNA"/>
</dbReference>
<dbReference type="Proteomes" id="UP000298663">
    <property type="component" value="Unassembled WGS sequence"/>
</dbReference>
<keyword evidence="7" id="KW-1185">Reference proteome</keyword>
<dbReference type="PANTHER" id="PTHR11339:SF373">
    <property type="entry name" value="VWFD DOMAIN-CONTAINING PROTEIN"/>
    <property type="match status" value="1"/>
</dbReference>
<dbReference type="GO" id="GO:0004867">
    <property type="term" value="F:serine-type endopeptidase inhibitor activity"/>
    <property type="evidence" value="ECO:0007669"/>
    <property type="project" value="UniProtKB-KW"/>
</dbReference>
<evidence type="ECO:0000256" key="1">
    <source>
        <dbReference type="ARBA" id="ARBA00007611"/>
    </source>
</evidence>
<dbReference type="InterPro" id="IPR036084">
    <property type="entry name" value="Ser_inhib-like_sf"/>
</dbReference>
<feature type="domain" description="TILa" evidence="5">
    <location>
        <begin position="296"/>
        <end position="348"/>
    </location>
</feature>
<protein>
    <recommendedName>
        <fullName evidence="8">VWFD domain-containing protein</fullName>
    </recommendedName>
</protein>
<evidence type="ECO:0000313" key="6">
    <source>
        <dbReference type="EMBL" id="TKR63386.1"/>
    </source>
</evidence>
<accession>A0A4U5M3P0</accession>
<keyword evidence="2" id="KW-0722">Serine protease inhibitor</keyword>
<evidence type="ECO:0008006" key="8">
    <source>
        <dbReference type="Google" id="ProtNLM"/>
    </source>
</evidence>
<reference evidence="6 7" key="1">
    <citation type="journal article" date="2015" name="Genome Biol.">
        <title>Comparative genomics of Steinernema reveals deeply conserved gene regulatory networks.</title>
        <authorList>
            <person name="Dillman A.R."/>
            <person name="Macchietto M."/>
            <person name="Porter C.F."/>
            <person name="Rogers A."/>
            <person name="Williams B."/>
            <person name="Antoshechkin I."/>
            <person name="Lee M.M."/>
            <person name="Goodwin Z."/>
            <person name="Lu X."/>
            <person name="Lewis E.E."/>
            <person name="Goodrich-Blair H."/>
            <person name="Stock S.P."/>
            <person name="Adams B.J."/>
            <person name="Sternberg P.W."/>
            <person name="Mortazavi A."/>
        </authorList>
    </citation>
    <scope>NUCLEOTIDE SEQUENCE [LARGE SCALE GENOMIC DNA]</scope>
    <source>
        <strain evidence="6 7">ALL</strain>
    </source>
</reference>
<evidence type="ECO:0000256" key="2">
    <source>
        <dbReference type="ARBA" id="ARBA00022900"/>
    </source>
</evidence>
<dbReference type="Gene3D" id="2.10.25.10">
    <property type="entry name" value="Laminin"/>
    <property type="match status" value="1"/>
</dbReference>
<dbReference type="CDD" id="cd19941">
    <property type="entry name" value="TIL"/>
    <property type="match status" value="1"/>
</dbReference>